<dbReference type="InterPro" id="IPR051538">
    <property type="entry name" value="Acyl-CoA_Synth/Transferase"/>
</dbReference>
<evidence type="ECO:0000259" key="7">
    <source>
        <dbReference type="PROSITE" id="PS50975"/>
    </source>
</evidence>
<keyword evidence="4 6" id="KW-0067">ATP-binding</keyword>
<comment type="similarity">
    <text evidence="5">In the N-terminal section; belongs to the acetate CoA ligase alpha subunit family.</text>
</comment>
<dbReference type="Pfam" id="PF13380">
    <property type="entry name" value="CoA_binding_2"/>
    <property type="match status" value="1"/>
</dbReference>
<dbReference type="SUPFAM" id="SSF52210">
    <property type="entry name" value="Succinyl-CoA synthetase domains"/>
    <property type="match status" value="2"/>
</dbReference>
<dbReference type="Pfam" id="PF13549">
    <property type="entry name" value="ATP-grasp_5"/>
    <property type="match status" value="1"/>
</dbReference>
<dbReference type="GO" id="GO:0016874">
    <property type="term" value="F:ligase activity"/>
    <property type="evidence" value="ECO:0007669"/>
    <property type="project" value="UniProtKB-KW"/>
</dbReference>
<dbReference type="SUPFAM" id="SSF51735">
    <property type="entry name" value="NAD(P)-binding Rossmann-fold domains"/>
    <property type="match status" value="1"/>
</dbReference>
<evidence type="ECO:0000313" key="8">
    <source>
        <dbReference type="EMBL" id="SDF25040.1"/>
    </source>
</evidence>
<dbReference type="InterPro" id="IPR003781">
    <property type="entry name" value="CoA-bd"/>
</dbReference>
<evidence type="ECO:0000256" key="1">
    <source>
        <dbReference type="ARBA" id="ARBA00022532"/>
    </source>
</evidence>
<dbReference type="EMBL" id="FNAV01000015">
    <property type="protein sequence ID" value="SDF25040.1"/>
    <property type="molecule type" value="Genomic_DNA"/>
</dbReference>
<accession>A0A1G7JJD4</accession>
<reference evidence="9" key="1">
    <citation type="submission" date="2016-10" db="EMBL/GenBank/DDBJ databases">
        <authorList>
            <person name="Varghese N."/>
            <person name="Submissions S."/>
        </authorList>
    </citation>
    <scope>NUCLEOTIDE SEQUENCE [LARGE SCALE GENOMIC DNA]</scope>
    <source>
        <strain evidence="9">DSM 10146</strain>
    </source>
</reference>
<sequence length="704" mass="74274">MRIDGMDAIFAPRSVAVIGASSDPKRIGGRPVDFLKRHGFQGTILPINPKSPEVQGLTAYPSITEAPSTPDLAVIALPAPLAVQAVEDCAARGVRGAVIFSSGFSEVNAEGAALQARMVDIAREGGMRLVGPNCLGIANVRHNLYATFTPGVEKHLPKPGGVSIVSQSGAFGSYCMTLVRMRGLGVNLWATTGNSCDVDFADAVAYCAQDDETRVIMGYLEGATDRDRLVEALELARAREKPVVMMKVGRSAVGAEAAQSHTASLAGSDAVYDAAFRQYGVYRAQSVDEMFDVTYACAESASMMQGDRLGLVTVSGGVGVLMADEAEKLKLDVPALPDHAQKKLKEVLPFAGVRNPVDVTAQLVNQIDLLETNMDVLFGDGEIDGAIIFMSTVGLVADLNEAIRTGLERIREKFPGRPMLFCSLTEPEGRAAYEKSGFIVFEEPTRAVRAMAALRYFARSFARAGEHDPIPELSDLSPLPDDMVNEIEAKALLAEAGIAIVRETLAKTPEAAAEAAQEMGYPIVLKIASPDILHKSDIGGVALNLRSVEEVRSAGARILELASEKAPDARIDGLVVAEQAAPGLEAILGVTQDPAFGPVVMFGLGGVLVEALGDVSFRVAPFGPAEARRMIDEIHGRKLLDAFRGAPERDIGALADALARLSAFAAHHGAALETIDVNPLIVGPSGQGAVAADAVIVPTRRGGH</sequence>
<evidence type="ECO:0000256" key="3">
    <source>
        <dbReference type="ARBA" id="ARBA00022741"/>
    </source>
</evidence>
<dbReference type="Proteomes" id="UP000198994">
    <property type="component" value="Unassembled WGS sequence"/>
</dbReference>
<dbReference type="SMART" id="SM00881">
    <property type="entry name" value="CoA_binding"/>
    <property type="match status" value="1"/>
</dbReference>
<dbReference type="GO" id="GO:0046872">
    <property type="term" value="F:metal ion binding"/>
    <property type="evidence" value="ECO:0007669"/>
    <property type="project" value="InterPro"/>
</dbReference>
<feature type="domain" description="ATP-grasp" evidence="7">
    <location>
        <begin position="490"/>
        <end position="526"/>
    </location>
</feature>
<dbReference type="InterPro" id="IPR013815">
    <property type="entry name" value="ATP_grasp_subdomain_1"/>
</dbReference>
<dbReference type="PANTHER" id="PTHR43334">
    <property type="entry name" value="ACETATE--COA LIGASE [ADP-FORMING]"/>
    <property type="match status" value="1"/>
</dbReference>
<dbReference type="STRING" id="282683.SAMN04488105_11598"/>
<dbReference type="FunFam" id="3.30.1490.20:FF:000020">
    <property type="entry name" value="Protein lysine acetyltransferase"/>
    <property type="match status" value="1"/>
</dbReference>
<dbReference type="PANTHER" id="PTHR43334:SF1">
    <property type="entry name" value="3-HYDROXYPROPIONATE--COA LIGASE [ADP-FORMING]"/>
    <property type="match status" value="1"/>
</dbReference>
<evidence type="ECO:0000256" key="4">
    <source>
        <dbReference type="ARBA" id="ARBA00022840"/>
    </source>
</evidence>
<name>A0A1G7JJD4_9RHOB</name>
<dbReference type="Gene3D" id="3.40.50.261">
    <property type="entry name" value="Succinyl-CoA synthetase domains"/>
    <property type="match status" value="2"/>
</dbReference>
<evidence type="ECO:0000256" key="2">
    <source>
        <dbReference type="ARBA" id="ARBA00022598"/>
    </source>
</evidence>
<dbReference type="GO" id="GO:0005524">
    <property type="term" value="F:ATP binding"/>
    <property type="evidence" value="ECO:0007669"/>
    <property type="project" value="UniProtKB-UniRule"/>
</dbReference>
<dbReference type="Gene3D" id="3.30.1490.20">
    <property type="entry name" value="ATP-grasp fold, A domain"/>
    <property type="match status" value="1"/>
</dbReference>
<dbReference type="RefSeq" id="WP_242661803.1">
    <property type="nucleotide sequence ID" value="NZ_FNAV01000015.1"/>
</dbReference>
<evidence type="ECO:0000256" key="6">
    <source>
        <dbReference type="PROSITE-ProRule" id="PRU00409"/>
    </source>
</evidence>
<dbReference type="Gene3D" id="3.30.470.20">
    <property type="entry name" value="ATP-grasp fold, B domain"/>
    <property type="match status" value="1"/>
</dbReference>
<keyword evidence="3 6" id="KW-0547">Nucleotide-binding</keyword>
<keyword evidence="1" id="KW-0816">Tricarboxylic acid cycle</keyword>
<keyword evidence="2" id="KW-0436">Ligase</keyword>
<dbReference type="GO" id="GO:0006099">
    <property type="term" value="P:tricarboxylic acid cycle"/>
    <property type="evidence" value="ECO:0007669"/>
    <property type="project" value="UniProtKB-KW"/>
</dbReference>
<dbReference type="InterPro" id="IPR011761">
    <property type="entry name" value="ATP-grasp"/>
</dbReference>
<dbReference type="PROSITE" id="PS50975">
    <property type="entry name" value="ATP_GRASP"/>
    <property type="match status" value="1"/>
</dbReference>
<protein>
    <submittedName>
        <fullName evidence="8">Acyl-CoA synthetase (NDP forming)</fullName>
    </submittedName>
</protein>
<dbReference type="Pfam" id="PF13607">
    <property type="entry name" value="Succ_CoA_lig"/>
    <property type="match status" value="1"/>
</dbReference>
<proteinExistence type="inferred from homology"/>
<dbReference type="InterPro" id="IPR036291">
    <property type="entry name" value="NAD(P)-bd_dom_sf"/>
</dbReference>
<evidence type="ECO:0000313" key="9">
    <source>
        <dbReference type="Proteomes" id="UP000198994"/>
    </source>
</evidence>
<dbReference type="InterPro" id="IPR032875">
    <property type="entry name" value="Succ_CoA_lig_flav_dom"/>
</dbReference>
<gene>
    <name evidence="8" type="ORF">SAMN04488105_11598</name>
</gene>
<keyword evidence="9" id="KW-1185">Reference proteome</keyword>
<dbReference type="Gene3D" id="3.40.50.720">
    <property type="entry name" value="NAD(P)-binding Rossmann-like Domain"/>
    <property type="match status" value="1"/>
</dbReference>
<dbReference type="SUPFAM" id="SSF56059">
    <property type="entry name" value="Glutathione synthetase ATP-binding domain-like"/>
    <property type="match status" value="1"/>
</dbReference>
<dbReference type="InterPro" id="IPR016102">
    <property type="entry name" value="Succinyl-CoA_synth-like"/>
</dbReference>
<evidence type="ECO:0000256" key="5">
    <source>
        <dbReference type="ARBA" id="ARBA00060888"/>
    </source>
</evidence>
<dbReference type="AlphaFoldDB" id="A0A1G7JJD4"/>
<organism evidence="8 9">
    <name type="scientific">Salipiger thiooxidans</name>
    <dbReference type="NCBI Taxonomy" id="282683"/>
    <lineage>
        <taxon>Bacteria</taxon>
        <taxon>Pseudomonadati</taxon>
        <taxon>Pseudomonadota</taxon>
        <taxon>Alphaproteobacteria</taxon>
        <taxon>Rhodobacterales</taxon>
        <taxon>Roseobacteraceae</taxon>
        <taxon>Salipiger</taxon>
    </lineage>
</organism>